<accession>A0ABY2B9Z6</accession>
<dbReference type="Pfam" id="PF09684">
    <property type="entry name" value="Tail_P2_I"/>
    <property type="match status" value="1"/>
</dbReference>
<protein>
    <submittedName>
        <fullName evidence="1">Phage tail P2-like protein</fullName>
    </submittedName>
</protein>
<comment type="caution">
    <text evidence="1">The sequence shown here is derived from an EMBL/GenBank/DDBJ whole genome shotgun (WGS) entry which is preliminary data.</text>
</comment>
<gene>
    <name evidence="1" type="ORF">EV644_12418</name>
</gene>
<dbReference type="InterPro" id="IPR011042">
    <property type="entry name" value="6-blade_b-propeller_TolB-like"/>
</dbReference>
<dbReference type="Gene3D" id="2.120.10.30">
    <property type="entry name" value="TolB, C-terminal domain"/>
    <property type="match status" value="1"/>
</dbReference>
<dbReference type="EMBL" id="SLWM01000024">
    <property type="protein sequence ID" value="TCO12894.1"/>
    <property type="molecule type" value="Genomic_DNA"/>
</dbReference>
<dbReference type="InterPro" id="IPR011045">
    <property type="entry name" value="N2O_reductase_N"/>
</dbReference>
<evidence type="ECO:0000313" key="1">
    <source>
        <dbReference type="EMBL" id="TCO12894.1"/>
    </source>
</evidence>
<dbReference type="InterPro" id="IPR006521">
    <property type="entry name" value="Tail_protein_I"/>
</dbReference>
<keyword evidence="2" id="KW-1185">Reference proteome</keyword>
<dbReference type="RefSeq" id="WP_132195185.1">
    <property type="nucleotide sequence ID" value="NZ_SLWM01000024.1"/>
</dbReference>
<dbReference type="NCBIfam" id="TIGR02242">
    <property type="entry name" value="tail_TIGR02242"/>
    <property type="match status" value="1"/>
</dbReference>
<evidence type="ECO:0000313" key="2">
    <source>
        <dbReference type="Proteomes" id="UP000295818"/>
    </source>
</evidence>
<proteinExistence type="predicted"/>
<sequence length="709" mass="76369">MDTDRGISLLADPDQWARCSHDRTALVPGGGVQLSWFDSPSGEDGPLSPGGLAFDRWCRAYRSRPLDGRVDVLREGQGSGGDEPCPGPFREPRALAVDRAQRLYVAEPHAGTVAVIDLWSRRFLRRVPVRQRGQLSRRPVDLAADCCRVLVLLANPAGLVVIQGRRGPLPGPQLRRPRCHTNLEATRLIVTDEGDVLVLWQDPQGRQSIVATVDGTDSLDIPDATDIGTATGGLLIVARQPDQPFLRFRTSGGNRVELEPIAADGYDGGAVQIAPDGAVAFTTEDGFACVGGSAARHRTSGTVTTYRLDSGTYRAGWGRVFIDACLPANTDVRLRFVSGDEDDVPDPVEWLPAERASGSIRRPDLTPPMVSESALAAAGDGRPLYRRSTGREHGWTQIAADDGFETYEVPVFAARGRYLWIALDLTGTAVATPTIRALRVERPGHRLLDHLPKAWSRDDQSAAFLQRYLAPTEGLLHELDEKSALRHLLVDPAATPQEALGWLASFAGLVLDRRWPEPARRTLIAEAYALFKRRGTRHSLTRLLEIYLGYPPVIVEQWQLRGIPGGYLGARPGEVSPAALGSGMRTGGGVVGDLVLGGRIPGDNGYDAAAHRFSVLIPADLTSEQLQVVTHVLDIHRPAHTTYELCELGFGMRVGRRLHVSLTSVVGPGAGWGPALVGQMAVGGDGIVGVPVVGSRLGVDSETDGMRVG</sequence>
<dbReference type="SUPFAM" id="SSF50974">
    <property type="entry name" value="Nitrous oxide reductase, N-terminal domain"/>
    <property type="match status" value="1"/>
</dbReference>
<dbReference type="Proteomes" id="UP000295818">
    <property type="component" value="Unassembled WGS sequence"/>
</dbReference>
<name>A0ABY2B9Z6_9ACTN</name>
<organism evidence="1 2">
    <name type="scientific">Kribbella orskensis</name>
    <dbReference type="NCBI Taxonomy" id="2512216"/>
    <lineage>
        <taxon>Bacteria</taxon>
        <taxon>Bacillati</taxon>
        <taxon>Actinomycetota</taxon>
        <taxon>Actinomycetes</taxon>
        <taxon>Propionibacteriales</taxon>
        <taxon>Kribbellaceae</taxon>
        <taxon>Kribbella</taxon>
    </lineage>
</organism>
<dbReference type="SUPFAM" id="SSF63829">
    <property type="entry name" value="Calcium-dependent phosphotriesterase"/>
    <property type="match status" value="1"/>
</dbReference>
<reference evidence="1 2" key="1">
    <citation type="journal article" date="2015" name="Stand. Genomic Sci.">
        <title>Genomic Encyclopedia of Bacterial and Archaeal Type Strains, Phase III: the genomes of soil and plant-associated and newly described type strains.</title>
        <authorList>
            <person name="Whitman W.B."/>
            <person name="Woyke T."/>
            <person name="Klenk H.P."/>
            <person name="Zhou Y."/>
            <person name="Lilburn T.G."/>
            <person name="Beck B.J."/>
            <person name="De Vos P."/>
            <person name="Vandamme P."/>
            <person name="Eisen J.A."/>
            <person name="Garrity G."/>
            <person name="Hugenholtz P."/>
            <person name="Kyrpides N.C."/>
        </authorList>
    </citation>
    <scope>NUCLEOTIDE SEQUENCE [LARGE SCALE GENOMIC DNA]</scope>
    <source>
        <strain evidence="1 2">VKM Ac-2538</strain>
    </source>
</reference>
<dbReference type="InterPro" id="IPR011748">
    <property type="entry name" value="Unchr_phage_tail-like"/>
</dbReference>